<dbReference type="Gene3D" id="1.25.10.10">
    <property type="entry name" value="Leucine-rich Repeat Variant"/>
    <property type="match status" value="1"/>
</dbReference>
<proteinExistence type="predicted"/>
<evidence type="ECO:0000313" key="2">
    <source>
        <dbReference type="EMBL" id="KJV06991.1"/>
    </source>
</evidence>
<name>A0A0F3IJW0_9GAMM</name>
<feature type="region of interest" description="Disordered" evidence="1">
    <location>
        <begin position="343"/>
        <end position="367"/>
    </location>
</feature>
<dbReference type="Proteomes" id="UP000033684">
    <property type="component" value="Unassembled WGS sequence"/>
</dbReference>
<dbReference type="AlphaFoldDB" id="A0A0F3IJW0"/>
<dbReference type="SUPFAM" id="SSF48431">
    <property type="entry name" value="Lipovitellin-phosvitin complex, superhelical domain"/>
    <property type="match status" value="1"/>
</dbReference>
<dbReference type="InterPro" id="IPR011030">
    <property type="entry name" value="Lipovitellin_superhlx_dom"/>
</dbReference>
<protein>
    <recommendedName>
        <fullName evidence="4">PBS lyase</fullName>
    </recommendedName>
</protein>
<evidence type="ECO:0000256" key="1">
    <source>
        <dbReference type="SAM" id="MobiDB-lite"/>
    </source>
</evidence>
<accession>A0A0F3IJW0</accession>
<evidence type="ECO:0000313" key="3">
    <source>
        <dbReference type="Proteomes" id="UP000033684"/>
    </source>
</evidence>
<dbReference type="EMBL" id="LAJX01000070">
    <property type="protein sequence ID" value="KJV06991.1"/>
    <property type="molecule type" value="Genomic_DNA"/>
</dbReference>
<sequence length="367" mass="39980">MLAYTLSTAGSGLNKTLQLVKPLSTQNDGQFIPLWPWSSNDESSINLAVSQDNLKPTRLQNPEQQSAKQLWLTWKSLLVQSQFQQIPIIGALLAKRLQEHTEPSVYAAISYLLAQKSLAAESKALLLDLLADIATPEALQLLLELTRNGQDSSLYYLVLAAIARIGDNRWNGQFHQELSPLLEAAWNDVNTTDSALINALATAIAKIGAPEGVNLLLLTLSGLEQSNQEQEIDRVKQEAAFNAVPQTRNPDAVGVLSEWFEQESLGTPAFEVSGDALAGIGTPESTQEIIDWAQDAPDEGARNLENWLSDVDDGKVKEALIDTSGNTKSFESTQVSEVVHKHTKLPHANDQTAFSTSSMLSNETKAP</sequence>
<gene>
    <name evidence="2" type="ORF">VZ94_07765</name>
</gene>
<dbReference type="PATRIC" id="fig|1632867.3.peg.5169"/>
<comment type="caution">
    <text evidence="2">The sequence shown here is derived from an EMBL/GenBank/DDBJ whole genome shotgun (WGS) entry which is preliminary data.</text>
</comment>
<evidence type="ECO:0008006" key="4">
    <source>
        <dbReference type="Google" id="ProtNLM"/>
    </source>
</evidence>
<dbReference type="InterPro" id="IPR011989">
    <property type="entry name" value="ARM-like"/>
</dbReference>
<reference evidence="2 3" key="2">
    <citation type="journal article" date="2016" name="Microb. Ecol.">
        <title>Genome Characteristics of a Novel Type I Methanotroph (Sn10-6) Isolated from a Flooded Indian Rice Field.</title>
        <authorList>
            <person name="Rahalkar M.C."/>
            <person name="Pandit P.S."/>
            <person name="Dhakephalkar P.K."/>
            <person name="Pore S."/>
            <person name="Arora P."/>
            <person name="Kapse N."/>
        </authorList>
    </citation>
    <scope>NUCLEOTIDE SEQUENCE [LARGE SCALE GENOMIC DNA]</scope>
    <source>
        <strain evidence="2 3">Sn10-6</strain>
    </source>
</reference>
<organism evidence="2 3">
    <name type="scientific">Methylocucumis oryzae</name>
    <dbReference type="NCBI Taxonomy" id="1632867"/>
    <lineage>
        <taxon>Bacteria</taxon>
        <taxon>Pseudomonadati</taxon>
        <taxon>Pseudomonadota</taxon>
        <taxon>Gammaproteobacteria</taxon>
        <taxon>Methylococcales</taxon>
        <taxon>Methylococcaceae</taxon>
        <taxon>Methylocucumis</taxon>
    </lineage>
</organism>
<keyword evidence="3" id="KW-1185">Reference proteome</keyword>
<reference evidence="3" key="1">
    <citation type="submission" date="2015-03" db="EMBL/GenBank/DDBJ databases">
        <title>Draft genome sequence of a novel methanotroph (Sn10-6) isolated from flooded ricefield rhizosphere in India.</title>
        <authorList>
            <person name="Pandit P.S."/>
            <person name="Pore S.D."/>
            <person name="Arora P."/>
            <person name="Kapse N.G."/>
            <person name="Dhakephalkar P.K."/>
            <person name="Rahalkar M.C."/>
        </authorList>
    </citation>
    <scope>NUCLEOTIDE SEQUENCE [LARGE SCALE GENOMIC DNA]</scope>
    <source>
        <strain evidence="3">Sn10-6</strain>
    </source>
</reference>
<feature type="compositionally biased region" description="Polar residues" evidence="1">
    <location>
        <begin position="349"/>
        <end position="367"/>
    </location>
</feature>